<dbReference type="InterPro" id="IPR050357">
    <property type="entry name" value="Arrestin_domain-protein"/>
</dbReference>
<evidence type="ECO:0000313" key="3">
    <source>
        <dbReference type="Proteomes" id="UP000789706"/>
    </source>
</evidence>
<proteinExistence type="predicted"/>
<protein>
    <submittedName>
        <fullName evidence="2">5083_t:CDS:1</fullName>
    </submittedName>
</protein>
<name>A0A9N8V5F1_9GLOM</name>
<dbReference type="GO" id="GO:0030674">
    <property type="term" value="F:protein-macromolecule adaptor activity"/>
    <property type="evidence" value="ECO:0007669"/>
    <property type="project" value="TreeGrafter"/>
</dbReference>
<reference evidence="2" key="1">
    <citation type="submission" date="2021-06" db="EMBL/GenBank/DDBJ databases">
        <authorList>
            <person name="Kallberg Y."/>
            <person name="Tangrot J."/>
            <person name="Rosling A."/>
        </authorList>
    </citation>
    <scope>NUCLEOTIDE SEQUENCE</scope>
    <source>
        <strain evidence="2">AZ414A</strain>
    </source>
</reference>
<keyword evidence="3" id="KW-1185">Reference proteome</keyword>
<organism evidence="2 3">
    <name type="scientific">Diversispora eburnea</name>
    <dbReference type="NCBI Taxonomy" id="1213867"/>
    <lineage>
        <taxon>Eukaryota</taxon>
        <taxon>Fungi</taxon>
        <taxon>Fungi incertae sedis</taxon>
        <taxon>Mucoromycota</taxon>
        <taxon>Glomeromycotina</taxon>
        <taxon>Glomeromycetes</taxon>
        <taxon>Diversisporales</taxon>
        <taxon>Diversisporaceae</taxon>
        <taxon>Diversispora</taxon>
    </lineage>
</organism>
<dbReference type="Gene3D" id="2.60.40.640">
    <property type="match status" value="1"/>
</dbReference>
<dbReference type="InterPro" id="IPR014756">
    <property type="entry name" value="Ig_E-set"/>
</dbReference>
<dbReference type="SUPFAM" id="SSF81296">
    <property type="entry name" value="E set domains"/>
    <property type="match status" value="1"/>
</dbReference>
<gene>
    <name evidence="2" type="ORF">DEBURN_LOCUS1124</name>
</gene>
<dbReference type="GO" id="GO:0070086">
    <property type="term" value="P:ubiquitin-dependent endocytosis"/>
    <property type="evidence" value="ECO:0007669"/>
    <property type="project" value="TreeGrafter"/>
</dbReference>
<dbReference type="AlphaFoldDB" id="A0A9N8V5F1"/>
<dbReference type="Proteomes" id="UP000789706">
    <property type="component" value="Unassembled WGS sequence"/>
</dbReference>
<feature type="domain" description="Arrestin-like N-terminal" evidence="1">
    <location>
        <begin position="31"/>
        <end position="152"/>
    </location>
</feature>
<accession>A0A9N8V5F1</accession>
<dbReference type="OrthoDB" id="2333384at2759"/>
<dbReference type="PANTHER" id="PTHR11188:SF17">
    <property type="entry name" value="FI21816P1"/>
    <property type="match status" value="1"/>
</dbReference>
<dbReference type="InterPro" id="IPR014752">
    <property type="entry name" value="Arrestin-like_C"/>
</dbReference>
<dbReference type="GO" id="GO:0005886">
    <property type="term" value="C:plasma membrane"/>
    <property type="evidence" value="ECO:0007669"/>
    <property type="project" value="TreeGrafter"/>
</dbReference>
<comment type="caution">
    <text evidence="2">The sequence shown here is derived from an EMBL/GenBank/DDBJ whole genome shotgun (WGS) entry which is preliminary data.</text>
</comment>
<evidence type="ECO:0000259" key="1">
    <source>
        <dbReference type="Pfam" id="PF00339"/>
    </source>
</evidence>
<sequence>MKEPFVAIEIIPTTPVLILHSGNVTTTTKHRVTGVLRIELSKSIKVKSISITFSGKCVISFSHETAAQKMRLTKKMEKKTRDKKSGDPPRIRSSMIILNQTISLLEDNNKKWELIKGVNEFPFSFDLPTDVPPSITDYLNGYIRYKLSAMILPASLLGKLSQEKVDYILKIIRPRLMINGLKRYTGMIEEKRIKYELEVPKMIILPMDDMDAKEITINARLIVMREIARIKTVSLEISQISKYLLSTSSNKVIEKTFITYTKPASLIDFTTALPSITQDHHLTLTLPYVLVSELSPDISSHNLEITHNFRITITFMNNSLSPCFLNPAVTVGYVSTNKRLARSVSINESPTQEILNDFYYRRGSEGWILYLVSLVSLVSLL</sequence>
<dbReference type="EMBL" id="CAJVPK010000045">
    <property type="protein sequence ID" value="CAG8437254.1"/>
    <property type="molecule type" value="Genomic_DNA"/>
</dbReference>
<dbReference type="GO" id="GO:0005829">
    <property type="term" value="C:cytosol"/>
    <property type="evidence" value="ECO:0007669"/>
    <property type="project" value="TreeGrafter"/>
</dbReference>
<evidence type="ECO:0000313" key="2">
    <source>
        <dbReference type="EMBL" id="CAG8437254.1"/>
    </source>
</evidence>
<dbReference type="Pfam" id="PF00339">
    <property type="entry name" value="Arrestin_N"/>
    <property type="match status" value="1"/>
</dbReference>
<dbReference type="PANTHER" id="PTHR11188">
    <property type="entry name" value="ARRESTIN DOMAIN CONTAINING PROTEIN"/>
    <property type="match status" value="1"/>
</dbReference>
<dbReference type="GO" id="GO:0031625">
    <property type="term" value="F:ubiquitin protein ligase binding"/>
    <property type="evidence" value="ECO:0007669"/>
    <property type="project" value="TreeGrafter"/>
</dbReference>
<dbReference type="InterPro" id="IPR011021">
    <property type="entry name" value="Arrestin-like_N"/>
</dbReference>